<dbReference type="Pfam" id="PF13561">
    <property type="entry name" value="adh_short_C2"/>
    <property type="match status" value="1"/>
</dbReference>
<accession>A0AA95HT16</accession>
<dbReference type="InterPro" id="IPR002347">
    <property type="entry name" value="SDR_fam"/>
</dbReference>
<dbReference type="GO" id="GO:0016491">
    <property type="term" value="F:oxidoreductase activity"/>
    <property type="evidence" value="ECO:0007669"/>
    <property type="project" value="UniProtKB-KW"/>
</dbReference>
<dbReference type="EMBL" id="CP126056">
    <property type="protein sequence ID" value="WHX09107.1"/>
    <property type="molecule type" value="Genomic_DNA"/>
</dbReference>
<dbReference type="FunFam" id="3.40.50.720:FF:000084">
    <property type="entry name" value="Short-chain dehydrogenase reductase"/>
    <property type="match status" value="1"/>
</dbReference>
<evidence type="ECO:0000256" key="2">
    <source>
        <dbReference type="ARBA" id="ARBA00023002"/>
    </source>
</evidence>
<dbReference type="PRINTS" id="PR00080">
    <property type="entry name" value="SDRFAMILY"/>
</dbReference>
<dbReference type="AlphaFoldDB" id="A0AA95HT16"/>
<dbReference type="InterPro" id="IPR036291">
    <property type="entry name" value="NAD(P)-bd_dom_sf"/>
</dbReference>
<dbReference type="RefSeq" id="WP_007854490.1">
    <property type="nucleotide sequence ID" value="NZ_CAXSLT010000019.1"/>
</dbReference>
<reference evidence="3" key="1">
    <citation type="journal article" date="2023" name="Nat. Commun.">
        <title>Identification of a novel Human Milk Oligosaccharides utilization cluster in the infant gut commensal Bacteroides dorei.</title>
        <authorList>
            <person name="Kijner S."/>
            <person name="Ennis D."/>
            <person name="Shmorak S."/>
            <person name="Florentin A."/>
            <person name="Yassour M."/>
        </authorList>
    </citation>
    <scope>NUCLEOTIDE SEQUENCE</scope>
    <source>
        <strain evidence="3">2</strain>
    </source>
</reference>
<gene>
    <name evidence="3" type="ORF">QNN11_17200</name>
</gene>
<name>A0AA95HT16_9BACT</name>
<protein>
    <submittedName>
        <fullName evidence="3">SDR family oxidoreductase</fullName>
    </submittedName>
</protein>
<dbReference type="Proteomes" id="UP001177934">
    <property type="component" value="Chromosome"/>
</dbReference>
<dbReference type="SUPFAM" id="SSF51735">
    <property type="entry name" value="NAD(P)-binding Rossmann-fold domains"/>
    <property type="match status" value="1"/>
</dbReference>
<keyword evidence="2" id="KW-0560">Oxidoreductase</keyword>
<dbReference type="PRINTS" id="PR00081">
    <property type="entry name" value="GDHRDH"/>
</dbReference>
<evidence type="ECO:0000256" key="1">
    <source>
        <dbReference type="ARBA" id="ARBA00006484"/>
    </source>
</evidence>
<evidence type="ECO:0000313" key="4">
    <source>
        <dbReference type="Proteomes" id="UP001177934"/>
    </source>
</evidence>
<evidence type="ECO:0000313" key="3">
    <source>
        <dbReference type="EMBL" id="WHX09107.1"/>
    </source>
</evidence>
<dbReference type="PANTHER" id="PTHR24321">
    <property type="entry name" value="DEHYDROGENASES, SHORT CHAIN"/>
    <property type="match status" value="1"/>
</dbReference>
<organism evidence="3 4">
    <name type="scientific">Phocaeicola dorei</name>
    <dbReference type="NCBI Taxonomy" id="357276"/>
    <lineage>
        <taxon>Bacteria</taxon>
        <taxon>Pseudomonadati</taxon>
        <taxon>Bacteroidota</taxon>
        <taxon>Bacteroidia</taxon>
        <taxon>Bacteroidales</taxon>
        <taxon>Bacteroidaceae</taxon>
        <taxon>Phocaeicola</taxon>
    </lineage>
</organism>
<dbReference type="PROSITE" id="PS00061">
    <property type="entry name" value="ADH_SHORT"/>
    <property type="match status" value="1"/>
</dbReference>
<sequence length="303" mass="32567">MTFNFAQKNRNMRILKFIVTFILLMGSVSNSLAQVSSGRLKDKVAIVTGAASGNGKAIAVLFANEGAKVIPADINGIEVRKIADTLQQNQSDVTPVEVDVTREDDVQRMINSALGRFGRIDILVNNAGVFDELLPAGEVSDEIWDRVISTNLTAPMRGIRAVIPVFEKQGGGVIVNTASIAGFTGARGGGAAYVASKHGLIGLTKNVAFNYKDKNIRCNAVAPGRVETNLRVNSENLIGSKTAHDKSIDNWRDIETKVSEGYITNMRKCTPDEIAKVVLFLASDEASFVNGSIFVADGGWTSY</sequence>
<dbReference type="Gene3D" id="3.40.50.720">
    <property type="entry name" value="NAD(P)-binding Rossmann-like Domain"/>
    <property type="match status" value="1"/>
</dbReference>
<comment type="similarity">
    <text evidence="1">Belongs to the short-chain dehydrogenases/reductases (SDR) family.</text>
</comment>
<dbReference type="PANTHER" id="PTHR24321:SF8">
    <property type="entry name" value="ESTRADIOL 17-BETA-DEHYDROGENASE 8-RELATED"/>
    <property type="match status" value="1"/>
</dbReference>
<dbReference type="InterPro" id="IPR020904">
    <property type="entry name" value="Sc_DH/Rdtase_CS"/>
</dbReference>
<dbReference type="CDD" id="cd05233">
    <property type="entry name" value="SDR_c"/>
    <property type="match status" value="1"/>
</dbReference>
<proteinExistence type="inferred from homology"/>